<name>A0ABD1Q7P1_9LAMI</name>
<reference evidence="2" key="1">
    <citation type="submission" date="2024-07" db="EMBL/GenBank/DDBJ databases">
        <title>Two chromosome-level genome assemblies of Korean endemic species Abeliophyllum distichum and Forsythia ovata (Oleaceae).</title>
        <authorList>
            <person name="Jang H."/>
        </authorList>
    </citation>
    <scope>NUCLEOTIDE SEQUENCE [LARGE SCALE GENOMIC DNA]</scope>
</reference>
<comment type="caution">
    <text evidence="1">The sequence shown here is derived from an EMBL/GenBank/DDBJ whole genome shotgun (WGS) entry which is preliminary data.</text>
</comment>
<protein>
    <submittedName>
        <fullName evidence="1">Uncharacterized protein</fullName>
    </submittedName>
</protein>
<dbReference type="AlphaFoldDB" id="A0ABD1Q7P1"/>
<keyword evidence="2" id="KW-1185">Reference proteome</keyword>
<organism evidence="1 2">
    <name type="scientific">Abeliophyllum distichum</name>
    <dbReference type="NCBI Taxonomy" id="126358"/>
    <lineage>
        <taxon>Eukaryota</taxon>
        <taxon>Viridiplantae</taxon>
        <taxon>Streptophyta</taxon>
        <taxon>Embryophyta</taxon>
        <taxon>Tracheophyta</taxon>
        <taxon>Spermatophyta</taxon>
        <taxon>Magnoliopsida</taxon>
        <taxon>eudicotyledons</taxon>
        <taxon>Gunneridae</taxon>
        <taxon>Pentapetalae</taxon>
        <taxon>asterids</taxon>
        <taxon>lamiids</taxon>
        <taxon>Lamiales</taxon>
        <taxon>Oleaceae</taxon>
        <taxon>Forsythieae</taxon>
        <taxon>Abeliophyllum</taxon>
    </lineage>
</organism>
<gene>
    <name evidence="1" type="ORF">Adt_39983</name>
</gene>
<evidence type="ECO:0000313" key="2">
    <source>
        <dbReference type="Proteomes" id="UP001604336"/>
    </source>
</evidence>
<sequence>MERAFVLRRGFFAKSLPISDEACYRSFPNWCHALIKRQGPCVGMKLLQKLSPSCGISFLVLGRGLFAGGSFNIRRCLILGFAQLVPCLNEEVNPLYGQGTFTQTKSQLREELSVVEKGLFCRGHSNKSRVLLHRGIREDFTPNLIRY</sequence>
<proteinExistence type="predicted"/>
<dbReference type="Proteomes" id="UP001604336">
    <property type="component" value="Unassembled WGS sequence"/>
</dbReference>
<accession>A0ABD1Q7P1</accession>
<evidence type="ECO:0000313" key="1">
    <source>
        <dbReference type="EMBL" id="KAL2471847.1"/>
    </source>
</evidence>
<dbReference type="EMBL" id="JBFOLK010000012">
    <property type="protein sequence ID" value="KAL2471847.1"/>
    <property type="molecule type" value="Genomic_DNA"/>
</dbReference>